<dbReference type="InterPro" id="IPR032675">
    <property type="entry name" value="LRR_dom_sf"/>
</dbReference>
<proteinExistence type="predicted"/>
<accession>A0A383WBB9</accession>
<name>A0A383WBB9_TETOB</name>
<reference evidence="4 5" key="1">
    <citation type="submission" date="2016-10" db="EMBL/GenBank/DDBJ databases">
        <authorList>
            <person name="Cai Z."/>
        </authorList>
    </citation>
    <scope>NUCLEOTIDE SEQUENCE [LARGE SCALE GENOMIC DNA]</scope>
</reference>
<comment type="subcellular location">
    <subcellularLocation>
        <location evidence="1">Cytoplasm</location>
        <location evidence="1">Cytoskeleton</location>
        <location evidence="1">Cilium axoneme</location>
    </subcellularLocation>
</comment>
<dbReference type="Pfam" id="PF25372">
    <property type="entry name" value="DUF7885"/>
    <property type="match status" value="1"/>
</dbReference>
<organism evidence="4 5">
    <name type="scientific">Tetradesmus obliquus</name>
    <name type="common">Green alga</name>
    <name type="synonym">Acutodesmus obliquus</name>
    <dbReference type="NCBI Taxonomy" id="3088"/>
    <lineage>
        <taxon>Eukaryota</taxon>
        <taxon>Viridiplantae</taxon>
        <taxon>Chlorophyta</taxon>
        <taxon>core chlorophytes</taxon>
        <taxon>Chlorophyceae</taxon>
        <taxon>CS clade</taxon>
        <taxon>Sphaeropleales</taxon>
        <taxon>Scenedesmaceae</taxon>
        <taxon>Tetradesmus</taxon>
    </lineage>
</organism>
<dbReference type="GO" id="GO:0031146">
    <property type="term" value="P:SCF-dependent proteasomal ubiquitin-dependent protein catabolic process"/>
    <property type="evidence" value="ECO:0007669"/>
    <property type="project" value="TreeGrafter"/>
</dbReference>
<dbReference type="EMBL" id="FNXT01001215">
    <property type="protein sequence ID" value="SZX74510.1"/>
    <property type="molecule type" value="Genomic_DNA"/>
</dbReference>
<gene>
    <name evidence="4" type="ORF">BQ4739_LOCUS14778</name>
</gene>
<keyword evidence="5" id="KW-1185">Reference proteome</keyword>
<dbReference type="SMART" id="SM00367">
    <property type="entry name" value="LRR_CC"/>
    <property type="match status" value="7"/>
</dbReference>
<feature type="domain" description="F-box/LRR-repeat protein 15-like leucin rich repeat" evidence="3">
    <location>
        <begin position="383"/>
        <end position="444"/>
    </location>
</feature>
<evidence type="ECO:0000256" key="1">
    <source>
        <dbReference type="ARBA" id="ARBA00004430"/>
    </source>
</evidence>
<evidence type="ECO:0000259" key="3">
    <source>
        <dbReference type="Pfam" id="PF25372"/>
    </source>
</evidence>
<feature type="compositionally biased region" description="Gly residues" evidence="2">
    <location>
        <begin position="209"/>
        <end position="218"/>
    </location>
</feature>
<evidence type="ECO:0000256" key="2">
    <source>
        <dbReference type="SAM" id="MobiDB-lite"/>
    </source>
</evidence>
<evidence type="ECO:0000313" key="5">
    <source>
        <dbReference type="Proteomes" id="UP000256970"/>
    </source>
</evidence>
<feature type="compositionally biased region" description="Low complexity" evidence="2">
    <location>
        <begin position="163"/>
        <end position="181"/>
    </location>
</feature>
<feature type="compositionally biased region" description="Low complexity" evidence="2">
    <location>
        <begin position="198"/>
        <end position="208"/>
    </location>
</feature>
<dbReference type="SUPFAM" id="SSF52047">
    <property type="entry name" value="RNI-like"/>
    <property type="match status" value="1"/>
</dbReference>
<dbReference type="InterPro" id="IPR006553">
    <property type="entry name" value="Leu-rich_rpt_Cys-con_subtyp"/>
</dbReference>
<protein>
    <recommendedName>
        <fullName evidence="3">F-box/LRR-repeat protein 15-like leucin rich repeat domain-containing protein</fullName>
    </recommendedName>
</protein>
<dbReference type="Proteomes" id="UP000256970">
    <property type="component" value="Unassembled WGS sequence"/>
</dbReference>
<dbReference type="STRING" id="3088.A0A383WBB9"/>
<dbReference type="GO" id="GO:0019005">
    <property type="term" value="C:SCF ubiquitin ligase complex"/>
    <property type="evidence" value="ECO:0007669"/>
    <property type="project" value="TreeGrafter"/>
</dbReference>
<dbReference type="SUPFAM" id="SSF52058">
    <property type="entry name" value="L domain-like"/>
    <property type="match status" value="1"/>
</dbReference>
<feature type="region of interest" description="Disordered" evidence="2">
    <location>
        <begin position="1"/>
        <end position="43"/>
    </location>
</feature>
<sequence>MLPHDCQGAEHRSSYANGASTSSQAAAAAGTEDARSSSVTSAHPGEQLAYDGVQPAMQQHGRYQQPAQHAEHADQMQQGLYGHQQHPHQQQPQQYPPGVPLQGMMQQPMGAWGPMQYWKPAMPLMLQPAGYGYPVVPMGVPLPQGGMGVVLATPLSPQLVALQQQTLQQHQAQQEQQQRLRQPPHPPYPPNGHHSHGPHPLSLYSQRGMMGGGRGYGSNGKVSSSSRRSSVSAACSISSDFGSTIADDSSVASLCRTASTQCMVSPRGSTSTALPEGVENLSWAWLVDGILQQVVQYLSGHNSLQAFRLTCRHWKAVADQNIRQLAPRCLKPKDLVSLFPRLQVLELVQCPNVRNRDLYVLAQSAVRLRCLTLGDDTNKPWVTNRGLSSIGRMSSLQSLALHDCNSITNNGMTALGGLRHLSSLSLRGCRKITNNGLEVLQANSALTSLNLHGCKRISDKGLSAVSNLPLKALSLGLTRVKDEGMAYLARLTQLTELHCTNEELTDEGIHHLSSLTDLNTLALRDCCEVSGDALLALLPSLPHLAHLNLYKNWEFGDEQLVKCCVHMLGLVSLDLRGTIVTDAGLAECTQLSNLRQLALKPHSSLADGNMMVVSKLTQLRSLALCLPSYSRALLDGVKQLTGLRELDLSSDAFGADLSCCEPLPSQLVSTLTAMTHLTSLDLSRRPLTERQLHELLKKLPLLTTLTIHGVPISNEQLARLERHHPEVYIHKRNSVLETMPELATLLGSLSVT</sequence>
<dbReference type="AlphaFoldDB" id="A0A383WBB9"/>
<dbReference type="GO" id="GO:0005930">
    <property type="term" value="C:axoneme"/>
    <property type="evidence" value="ECO:0007669"/>
    <property type="project" value="UniProtKB-SubCell"/>
</dbReference>
<feature type="compositionally biased region" description="Low complexity" evidence="2">
    <location>
        <begin position="16"/>
        <end position="31"/>
    </location>
</feature>
<evidence type="ECO:0000313" key="4">
    <source>
        <dbReference type="EMBL" id="SZX74510.1"/>
    </source>
</evidence>
<dbReference type="InterPro" id="IPR057207">
    <property type="entry name" value="FBXL15_LRR"/>
</dbReference>
<dbReference type="Gene3D" id="3.80.10.10">
    <property type="entry name" value="Ribonuclease Inhibitor"/>
    <property type="match status" value="4"/>
</dbReference>
<dbReference type="PANTHER" id="PTHR13318">
    <property type="entry name" value="PARTNER OF PAIRED, ISOFORM B-RELATED"/>
    <property type="match status" value="1"/>
</dbReference>
<feature type="region of interest" description="Disordered" evidence="2">
    <location>
        <begin position="163"/>
        <end position="226"/>
    </location>
</feature>